<evidence type="ECO:0000256" key="1">
    <source>
        <dbReference type="ARBA" id="ARBA00022801"/>
    </source>
</evidence>
<name>A0A084AHC4_STACB</name>
<accession>A0A084AHC4</accession>
<sequence length="286" mass="30883">MAKSIIFLALASCLPSSLALSCEPVKYLMVFGDSYSTTSSFAGGAPPSTVNPIGNPNFPGQTTSGGLNWVGQAISQLNTSLVLSYDFAVSGATIDTAIVSTWAGSGVDDQVDLFGQYVVDAPWTAEETLTVVWIGINDVGHPYWDGIEPPFDRIMARYLELLETLYDHGLRRFALFTVPPFDQAPAFLNEPVARVDELRADIVTYNNAVYNLLSTFAASHGGVEGQVFDTAPSFRAAYANPQAYGAPDATCVNSNGVSCLWYDTYHPGIAIQRLVAESFVEEIDFF</sequence>
<dbReference type="InterPro" id="IPR036514">
    <property type="entry name" value="SGNH_hydro_sf"/>
</dbReference>
<dbReference type="InterPro" id="IPR051058">
    <property type="entry name" value="GDSL_Est/Lipase"/>
</dbReference>
<organism evidence="3 4">
    <name type="scientific">Stachybotrys chartarum (strain CBS 109288 / IBT 7711)</name>
    <name type="common">Toxic black mold</name>
    <name type="synonym">Stilbospora chartarum</name>
    <dbReference type="NCBI Taxonomy" id="1280523"/>
    <lineage>
        <taxon>Eukaryota</taxon>
        <taxon>Fungi</taxon>
        <taxon>Dikarya</taxon>
        <taxon>Ascomycota</taxon>
        <taxon>Pezizomycotina</taxon>
        <taxon>Sordariomycetes</taxon>
        <taxon>Hypocreomycetidae</taxon>
        <taxon>Hypocreales</taxon>
        <taxon>Stachybotryaceae</taxon>
        <taxon>Stachybotrys</taxon>
    </lineage>
</organism>
<dbReference type="SUPFAM" id="SSF52266">
    <property type="entry name" value="SGNH hydrolase"/>
    <property type="match status" value="1"/>
</dbReference>
<evidence type="ECO:0008006" key="5">
    <source>
        <dbReference type="Google" id="ProtNLM"/>
    </source>
</evidence>
<proteinExistence type="predicted"/>
<dbReference type="PANTHER" id="PTHR45648:SF22">
    <property type="entry name" value="GDSL LIPASE_ACYLHYDROLASE FAMILY PROTEIN (AFU_ORTHOLOGUE AFUA_4G14700)"/>
    <property type="match status" value="1"/>
</dbReference>
<dbReference type="EMBL" id="KL648731">
    <property type="protein sequence ID" value="KEY64703.1"/>
    <property type="molecule type" value="Genomic_DNA"/>
</dbReference>
<keyword evidence="2" id="KW-0732">Signal</keyword>
<feature type="signal peptide" evidence="2">
    <location>
        <begin position="1"/>
        <end position="19"/>
    </location>
</feature>
<dbReference type="PROSITE" id="PS51257">
    <property type="entry name" value="PROKAR_LIPOPROTEIN"/>
    <property type="match status" value="1"/>
</dbReference>
<evidence type="ECO:0000313" key="3">
    <source>
        <dbReference type="EMBL" id="KEY64703.1"/>
    </source>
</evidence>
<dbReference type="PANTHER" id="PTHR45648">
    <property type="entry name" value="GDSL LIPASE/ACYLHYDROLASE FAMILY PROTEIN (AFU_ORTHOLOGUE AFUA_4G14700)"/>
    <property type="match status" value="1"/>
</dbReference>
<feature type="chain" id="PRO_5001770873" description="SGNH hydrolase-type esterase domain-containing protein" evidence="2">
    <location>
        <begin position="20"/>
        <end position="286"/>
    </location>
</feature>
<dbReference type="Proteomes" id="UP000028045">
    <property type="component" value="Unassembled WGS sequence"/>
</dbReference>
<protein>
    <recommendedName>
        <fullName evidence="5">SGNH hydrolase-type esterase domain-containing protein</fullName>
    </recommendedName>
</protein>
<reference evidence="3 4" key="1">
    <citation type="journal article" date="2014" name="BMC Genomics">
        <title>Comparative genome sequencing reveals chemotype-specific gene clusters in the toxigenic black mold Stachybotrys.</title>
        <authorList>
            <person name="Semeiks J."/>
            <person name="Borek D."/>
            <person name="Otwinowski Z."/>
            <person name="Grishin N.V."/>
        </authorList>
    </citation>
    <scope>NUCLEOTIDE SEQUENCE [LARGE SCALE GENOMIC DNA]</scope>
    <source>
        <strain evidence="4">CBS 109288 / IBT 7711</strain>
    </source>
</reference>
<keyword evidence="1" id="KW-0378">Hydrolase</keyword>
<dbReference type="AlphaFoldDB" id="A0A084AHC4"/>
<dbReference type="Pfam" id="PF00657">
    <property type="entry name" value="Lipase_GDSL"/>
    <property type="match status" value="1"/>
</dbReference>
<keyword evidence="4" id="KW-1185">Reference proteome</keyword>
<dbReference type="GO" id="GO:0016788">
    <property type="term" value="F:hydrolase activity, acting on ester bonds"/>
    <property type="evidence" value="ECO:0007669"/>
    <property type="project" value="InterPro"/>
</dbReference>
<dbReference type="OrthoDB" id="1600564at2759"/>
<dbReference type="CDD" id="cd01846">
    <property type="entry name" value="fatty_acyltransferase_like"/>
    <property type="match status" value="1"/>
</dbReference>
<evidence type="ECO:0000313" key="4">
    <source>
        <dbReference type="Proteomes" id="UP000028045"/>
    </source>
</evidence>
<dbReference type="HOGENOM" id="CLU_015101_4_2_1"/>
<dbReference type="InterPro" id="IPR001087">
    <property type="entry name" value="GDSL"/>
</dbReference>
<gene>
    <name evidence="3" type="ORF">S7711_02902</name>
</gene>
<evidence type="ECO:0000256" key="2">
    <source>
        <dbReference type="SAM" id="SignalP"/>
    </source>
</evidence>
<dbReference type="Gene3D" id="3.40.50.1110">
    <property type="entry name" value="SGNH hydrolase"/>
    <property type="match status" value="1"/>
</dbReference>